<organism evidence="3 4">
    <name type="scientific">Lactobacillus melliventris</name>
    <dbReference type="NCBI Taxonomy" id="1218507"/>
    <lineage>
        <taxon>Bacteria</taxon>
        <taxon>Bacillati</taxon>
        <taxon>Bacillota</taxon>
        <taxon>Bacilli</taxon>
        <taxon>Lactobacillales</taxon>
        <taxon>Lactobacillaceae</taxon>
        <taxon>Lactobacillus</taxon>
    </lineage>
</organism>
<keyword evidence="2" id="KW-0812">Transmembrane</keyword>
<accession>A0ABX5MZ35</accession>
<evidence type="ECO:0000313" key="4">
    <source>
        <dbReference type="Proteomes" id="UP000247698"/>
    </source>
</evidence>
<gene>
    <name evidence="3" type="ORF">DK873_02855</name>
</gene>
<dbReference type="Gene3D" id="6.10.140.910">
    <property type="match status" value="1"/>
</dbReference>
<evidence type="ECO:0008006" key="5">
    <source>
        <dbReference type="Google" id="ProtNLM"/>
    </source>
</evidence>
<feature type="transmembrane region" description="Helical" evidence="2">
    <location>
        <begin position="6"/>
        <end position="25"/>
    </location>
</feature>
<keyword evidence="4" id="KW-1185">Reference proteome</keyword>
<name>A0ABX5MZ35_9LACO</name>
<evidence type="ECO:0000256" key="1">
    <source>
        <dbReference type="SAM" id="Coils"/>
    </source>
</evidence>
<evidence type="ECO:0000313" key="3">
    <source>
        <dbReference type="EMBL" id="PXY84120.1"/>
    </source>
</evidence>
<reference evidence="3 4" key="1">
    <citation type="submission" date="2018-05" db="EMBL/GenBank/DDBJ databases">
        <title>Reference genomes for bee gut microbiota database.</title>
        <authorList>
            <person name="Ellegaard K.M."/>
        </authorList>
    </citation>
    <scope>NUCLEOTIDE SEQUENCE [LARGE SCALE GENOMIC DNA]</scope>
    <source>
        <strain evidence="3 4">ESL0184</strain>
    </source>
</reference>
<keyword evidence="2" id="KW-1133">Transmembrane helix</keyword>
<dbReference type="Proteomes" id="UP000247698">
    <property type="component" value="Unassembled WGS sequence"/>
</dbReference>
<dbReference type="EMBL" id="QGLG01000002">
    <property type="protein sequence ID" value="PXY84120.1"/>
    <property type="molecule type" value="Genomic_DNA"/>
</dbReference>
<feature type="coiled-coil region" evidence="1">
    <location>
        <begin position="30"/>
        <end position="71"/>
    </location>
</feature>
<keyword evidence="1" id="KW-0175">Coiled coil</keyword>
<evidence type="ECO:0000256" key="2">
    <source>
        <dbReference type="SAM" id="Phobius"/>
    </source>
</evidence>
<comment type="caution">
    <text evidence="3">The sequence shown here is derived from an EMBL/GenBank/DDBJ whole genome shotgun (WGS) entry which is preliminary data.</text>
</comment>
<dbReference type="RefSeq" id="WP_110445745.1">
    <property type="nucleotide sequence ID" value="NZ_QGLG01000002.1"/>
</dbReference>
<keyword evidence="2" id="KW-0472">Membrane</keyword>
<proteinExistence type="predicted"/>
<protein>
    <recommendedName>
        <fullName evidence="5">Phage protein</fullName>
    </recommendedName>
</protein>
<sequence length="76" mass="9082">MHELISTIQVLTALIGAFATFFAVLHKSHHEDYADKFKTLEKERDNLAEDYENERKKRKELEEKYEKLKKKLEDTV</sequence>